<keyword evidence="6" id="KW-1185">Reference proteome</keyword>
<dbReference type="InterPro" id="IPR002035">
    <property type="entry name" value="VWF_A"/>
</dbReference>
<dbReference type="EMBL" id="CP001804">
    <property type="protein sequence ID" value="ACY15884.1"/>
    <property type="molecule type" value="Genomic_DNA"/>
</dbReference>
<gene>
    <name evidence="5" type="ordered locus">Hoch_3382</name>
</gene>
<dbReference type="PROSITE" id="PS50006">
    <property type="entry name" value="FHA_DOMAIN"/>
    <property type="match status" value="1"/>
</dbReference>
<keyword evidence="2" id="KW-0812">Transmembrane</keyword>
<protein>
    <submittedName>
        <fullName evidence="5">FHA domain containing protein</fullName>
    </submittedName>
</protein>
<dbReference type="InterPro" id="IPR000253">
    <property type="entry name" value="FHA_dom"/>
</dbReference>
<dbReference type="SUPFAM" id="SSF53300">
    <property type="entry name" value="vWA-like"/>
    <property type="match status" value="1"/>
</dbReference>
<organism evidence="5 6">
    <name type="scientific">Haliangium ochraceum (strain DSM 14365 / JCM 11303 / SMP-2)</name>
    <dbReference type="NCBI Taxonomy" id="502025"/>
    <lineage>
        <taxon>Bacteria</taxon>
        <taxon>Pseudomonadati</taxon>
        <taxon>Myxococcota</taxon>
        <taxon>Polyangia</taxon>
        <taxon>Haliangiales</taxon>
        <taxon>Kofleriaceae</taxon>
        <taxon>Haliangium</taxon>
    </lineage>
</organism>
<dbReference type="SMART" id="SM00240">
    <property type="entry name" value="FHA"/>
    <property type="match status" value="1"/>
</dbReference>
<proteinExistence type="predicted"/>
<dbReference type="InterPro" id="IPR008984">
    <property type="entry name" value="SMAD_FHA_dom_sf"/>
</dbReference>
<evidence type="ECO:0000259" key="4">
    <source>
        <dbReference type="PROSITE" id="PS50234"/>
    </source>
</evidence>
<sequence length="564" mass="59708">MASAAPWLRVDRVEAEPSVFPDLARLQLFVTAVDLHGVILGDLTGERDWKLEIASKATRAPLLLGTFAGLEHELAVALVIETGAPFAEALPAIRQQALEFLQKLPRDARVVVVGYDDEVHASRRVGDVARARRDIEALEINPLSTELQLIEAVNRARDTLARLEPEREGVPMRKLIAVVSDGRDADPSPENYRRVAKRAARNDIRIHTIGFPADRNRYPLYGLAEMSKQSEGTFRLVLTESAFGSHFGQLAREINEQYVLTYFLPAEDIERKRVELHAGGMVSNSPRVPAVECGGESCEAGQMCVARRCTTPPQASGGGFFGVLASIAGVLFGLLVLVGLVGVIMGLVQKRRKAAAAAGEAPAPAPGEGEAAGEPAAEAAPAVQRVVAYDAHGRPIQAPAHGRAGSHADVAAAGASASWGHAAAGGAGASAGFQAAAHTGNHQAYAGQQNTGQHRAAAQHTGQHHTGPAPSLLILSGPRQGQRVPLHHGFVIGTAQGCHLLLQGDTFASSHHAHVLMDTAGGCVLVDRDSTNGTYVNGVRTREKRLAHGMLIKIGATEARFLTQ</sequence>
<dbReference type="Gene3D" id="2.60.200.20">
    <property type="match status" value="1"/>
</dbReference>
<dbReference type="CDD" id="cd00198">
    <property type="entry name" value="vWFA"/>
    <property type="match status" value="1"/>
</dbReference>
<reference evidence="5 6" key="1">
    <citation type="journal article" date="2010" name="Stand. Genomic Sci.">
        <title>Complete genome sequence of Haliangium ochraceum type strain (SMP-2).</title>
        <authorList>
            <consortium name="US DOE Joint Genome Institute (JGI-PGF)"/>
            <person name="Ivanova N."/>
            <person name="Daum C."/>
            <person name="Lang E."/>
            <person name="Abt B."/>
            <person name="Kopitz M."/>
            <person name="Saunders E."/>
            <person name="Lapidus A."/>
            <person name="Lucas S."/>
            <person name="Glavina Del Rio T."/>
            <person name="Nolan M."/>
            <person name="Tice H."/>
            <person name="Copeland A."/>
            <person name="Cheng J.F."/>
            <person name="Chen F."/>
            <person name="Bruce D."/>
            <person name="Goodwin L."/>
            <person name="Pitluck S."/>
            <person name="Mavromatis K."/>
            <person name="Pati A."/>
            <person name="Mikhailova N."/>
            <person name="Chen A."/>
            <person name="Palaniappan K."/>
            <person name="Land M."/>
            <person name="Hauser L."/>
            <person name="Chang Y.J."/>
            <person name="Jeffries C.D."/>
            <person name="Detter J.C."/>
            <person name="Brettin T."/>
            <person name="Rohde M."/>
            <person name="Goker M."/>
            <person name="Bristow J."/>
            <person name="Markowitz V."/>
            <person name="Eisen J.A."/>
            <person name="Hugenholtz P."/>
            <person name="Kyrpides N.C."/>
            <person name="Klenk H.P."/>
        </authorList>
    </citation>
    <scope>NUCLEOTIDE SEQUENCE [LARGE SCALE GENOMIC DNA]</scope>
    <source>
        <strain evidence="6">DSM 14365 / CIP 107738 / JCM 11303 / AJ 13395 / SMP-2</strain>
    </source>
</reference>
<dbReference type="eggNOG" id="COG2304">
    <property type="taxonomic scope" value="Bacteria"/>
</dbReference>
<dbReference type="KEGG" id="hoh:Hoch_3382"/>
<evidence type="ECO:0000256" key="2">
    <source>
        <dbReference type="SAM" id="Phobius"/>
    </source>
</evidence>
<keyword evidence="2" id="KW-1133">Transmembrane helix</keyword>
<evidence type="ECO:0000313" key="6">
    <source>
        <dbReference type="Proteomes" id="UP000001880"/>
    </source>
</evidence>
<feature type="transmembrane region" description="Helical" evidence="2">
    <location>
        <begin position="319"/>
        <end position="348"/>
    </location>
</feature>
<name>D0LV43_HALO1</name>
<dbReference type="InterPro" id="IPR036465">
    <property type="entry name" value="vWFA_dom_sf"/>
</dbReference>
<dbReference type="SMART" id="SM00327">
    <property type="entry name" value="VWA"/>
    <property type="match status" value="1"/>
</dbReference>
<evidence type="ECO:0000256" key="1">
    <source>
        <dbReference type="SAM" id="MobiDB-lite"/>
    </source>
</evidence>
<dbReference type="Proteomes" id="UP000001880">
    <property type="component" value="Chromosome"/>
</dbReference>
<dbReference type="SUPFAM" id="SSF49879">
    <property type="entry name" value="SMAD/FHA domain"/>
    <property type="match status" value="1"/>
</dbReference>
<dbReference type="PROSITE" id="PS50234">
    <property type="entry name" value="VWFA"/>
    <property type="match status" value="1"/>
</dbReference>
<feature type="region of interest" description="Disordered" evidence="1">
    <location>
        <begin position="447"/>
        <end position="472"/>
    </location>
</feature>
<dbReference type="AlphaFoldDB" id="D0LV43"/>
<evidence type="ECO:0000259" key="3">
    <source>
        <dbReference type="PROSITE" id="PS50006"/>
    </source>
</evidence>
<feature type="domain" description="VWFA" evidence="4">
    <location>
        <begin position="75"/>
        <end position="254"/>
    </location>
</feature>
<feature type="domain" description="FHA" evidence="3">
    <location>
        <begin position="490"/>
        <end position="541"/>
    </location>
</feature>
<dbReference type="Pfam" id="PF00092">
    <property type="entry name" value="VWA"/>
    <property type="match status" value="1"/>
</dbReference>
<dbReference type="CDD" id="cd00060">
    <property type="entry name" value="FHA"/>
    <property type="match status" value="1"/>
</dbReference>
<accession>D0LV43</accession>
<dbReference type="RefSeq" id="WP_012828484.1">
    <property type="nucleotide sequence ID" value="NC_013440.1"/>
</dbReference>
<dbReference type="eggNOG" id="COG1716">
    <property type="taxonomic scope" value="Bacteria"/>
</dbReference>
<dbReference type="Pfam" id="PF00498">
    <property type="entry name" value="FHA"/>
    <property type="match status" value="1"/>
</dbReference>
<dbReference type="STRING" id="502025.Hoch_3382"/>
<evidence type="ECO:0000313" key="5">
    <source>
        <dbReference type="EMBL" id="ACY15884.1"/>
    </source>
</evidence>
<keyword evidence="2" id="KW-0472">Membrane</keyword>
<dbReference type="Gene3D" id="3.40.50.410">
    <property type="entry name" value="von Willebrand factor, type A domain"/>
    <property type="match status" value="1"/>
</dbReference>
<dbReference type="HOGENOM" id="CLU_482956_0_0_7"/>